<keyword evidence="1" id="KW-0175">Coiled coil</keyword>
<name>A0AA39W234_ACESA</name>
<gene>
    <name evidence="2" type="ORF">LWI29_002711</name>
</gene>
<sequence>MALSLSNAFHSPKPRISLRNCNLKTPVSSFQSSNVRFSRSISWNRRVIICAAASAAGSSNQDSELNPYEVLGVSPIEGLDMLKASYTKKRKEAERNNDEATVARVG</sequence>
<protein>
    <submittedName>
        <fullName evidence="2">Uncharacterized protein</fullName>
    </submittedName>
</protein>
<proteinExistence type="predicted"/>
<keyword evidence="3" id="KW-1185">Reference proteome</keyword>
<dbReference type="AlphaFoldDB" id="A0AA39W234"/>
<accession>A0AA39W234</accession>
<evidence type="ECO:0000313" key="3">
    <source>
        <dbReference type="Proteomes" id="UP001168877"/>
    </source>
</evidence>
<reference evidence="2" key="1">
    <citation type="journal article" date="2022" name="Plant J.">
        <title>Strategies of tolerance reflected in two North American maple genomes.</title>
        <authorList>
            <person name="McEvoy S.L."/>
            <person name="Sezen U.U."/>
            <person name="Trouern-Trend A."/>
            <person name="McMahon S.M."/>
            <person name="Schaberg P.G."/>
            <person name="Yang J."/>
            <person name="Wegrzyn J.L."/>
            <person name="Swenson N.G."/>
        </authorList>
    </citation>
    <scope>NUCLEOTIDE SEQUENCE</scope>
    <source>
        <strain evidence="2">NS2018</strain>
    </source>
</reference>
<evidence type="ECO:0000313" key="2">
    <source>
        <dbReference type="EMBL" id="KAK0599141.1"/>
    </source>
</evidence>
<dbReference type="Proteomes" id="UP001168877">
    <property type="component" value="Unassembled WGS sequence"/>
</dbReference>
<evidence type="ECO:0000256" key="1">
    <source>
        <dbReference type="SAM" id="Coils"/>
    </source>
</evidence>
<reference evidence="2" key="2">
    <citation type="submission" date="2023-06" db="EMBL/GenBank/DDBJ databases">
        <authorList>
            <person name="Swenson N.G."/>
            <person name="Wegrzyn J.L."/>
            <person name="Mcevoy S.L."/>
        </authorList>
    </citation>
    <scope>NUCLEOTIDE SEQUENCE</scope>
    <source>
        <strain evidence="2">NS2018</strain>
        <tissue evidence="2">Leaf</tissue>
    </source>
</reference>
<comment type="caution">
    <text evidence="2">The sequence shown here is derived from an EMBL/GenBank/DDBJ whole genome shotgun (WGS) entry which is preliminary data.</text>
</comment>
<feature type="coiled-coil region" evidence="1">
    <location>
        <begin position="76"/>
        <end position="103"/>
    </location>
</feature>
<dbReference type="EMBL" id="JAUESC010000003">
    <property type="protein sequence ID" value="KAK0599141.1"/>
    <property type="molecule type" value="Genomic_DNA"/>
</dbReference>
<organism evidence="2 3">
    <name type="scientific">Acer saccharum</name>
    <name type="common">Sugar maple</name>
    <dbReference type="NCBI Taxonomy" id="4024"/>
    <lineage>
        <taxon>Eukaryota</taxon>
        <taxon>Viridiplantae</taxon>
        <taxon>Streptophyta</taxon>
        <taxon>Embryophyta</taxon>
        <taxon>Tracheophyta</taxon>
        <taxon>Spermatophyta</taxon>
        <taxon>Magnoliopsida</taxon>
        <taxon>eudicotyledons</taxon>
        <taxon>Gunneridae</taxon>
        <taxon>Pentapetalae</taxon>
        <taxon>rosids</taxon>
        <taxon>malvids</taxon>
        <taxon>Sapindales</taxon>
        <taxon>Sapindaceae</taxon>
        <taxon>Hippocastanoideae</taxon>
        <taxon>Acereae</taxon>
        <taxon>Acer</taxon>
    </lineage>
</organism>